<keyword evidence="2" id="KW-1185">Reference proteome</keyword>
<dbReference type="Proteomes" id="UP000005778">
    <property type="component" value="Chromosome"/>
</dbReference>
<gene>
    <name evidence="1" type="ORF">DespoDRAFT_02011</name>
</gene>
<dbReference type="EMBL" id="CM001488">
    <property type="protein sequence ID" value="EIM63910.1"/>
    <property type="molecule type" value="Genomic_DNA"/>
</dbReference>
<dbReference type="RefSeq" id="WP_004073296.1">
    <property type="nucleotide sequence ID" value="NZ_CM001488.1"/>
</dbReference>
<dbReference type="STRING" id="879212.DespoDRAFT_02011"/>
<evidence type="ECO:0000313" key="2">
    <source>
        <dbReference type="Proteomes" id="UP000005778"/>
    </source>
</evidence>
<dbReference type="HOGENOM" id="CLU_2408415_0_0_7"/>
<dbReference type="AlphaFoldDB" id="I5B347"/>
<dbReference type="eggNOG" id="ENOG5032SX1">
    <property type="taxonomic scope" value="Bacteria"/>
</dbReference>
<proteinExistence type="predicted"/>
<protein>
    <submittedName>
        <fullName evidence="1">Uncharacterized protein</fullName>
    </submittedName>
</protein>
<dbReference type="OrthoDB" id="5420628at2"/>
<organism evidence="1 2">
    <name type="scientific">Desulfobacter postgatei 2ac9</name>
    <dbReference type="NCBI Taxonomy" id="879212"/>
    <lineage>
        <taxon>Bacteria</taxon>
        <taxon>Pseudomonadati</taxon>
        <taxon>Thermodesulfobacteriota</taxon>
        <taxon>Desulfobacteria</taxon>
        <taxon>Desulfobacterales</taxon>
        <taxon>Desulfobacteraceae</taxon>
        <taxon>Desulfobacter</taxon>
    </lineage>
</organism>
<sequence>MKSIQAEYDEASKAITIKKDSKIEDWVSVCRRFNDDVSRICDVTDIEDYTGLFECFDDQNNKYCYLVKEDKALRRMKRRHFYDNLGLD</sequence>
<evidence type="ECO:0000313" key="1">
    <source>
        <dbReference type="EMBL" id="EIM63910.1"/>
    </source>
</evidence>
<reference evidence="1 2" key="1">
    <citation type="submission" date="2011-09" db="EMBL/GenBank/DDBJ databases">
        <authorList>
            <consortium name="US DOE Joint Genome Institute (JGI-PGF)"/>
            <person name="Lucas S."/>
            <person name="Han J."/>
            <person name="Lapidus A."/>
            <person name="Cheng J.-F."/>
            <person name="Goodwin L."/>
            <person name="Pitluck S."/>
            <person name="Peters L."/>
            <person name="Land M.L."/>
            <person name="Hauser L."/>
            <person name="Orellana R."/>
            <person name="Lovley D."/>
            <person name="Woyke T.J."/>
        </authorList>
    </citation>
    <scope>NUCLEOTIDE SEQUENCE [LARGE SCALE GENOMIC DNA]</scope>
    <source>
        <strain evidence="1 2">2ac9</strain>
    </source>
</reference>
<name>I5B347_9BACT</name>
<accession>I5B347</accession>
<reference evidence="1 2" key="2">
    <citation type="submission" date="2012-02" db="EMBL/GenBank/DDBJ databases">
        <title>Improved High-Quality Draft sequence of Desulfobacter postgatei 2ac9.</title>
        <authorList>
            <consortium name="US DOE Joint Genome Institute"/>
            <person name="Lucas S."/>
            <person name="Han J."/>
            <person name="Lapidus A."/>
            <person name="Cheng J.-F."/>
            <person name="Goodwin L."/>
            <person name="Pitluck S."/>
            <person name="Peters L."/>
            <person name="Ovchinnikova G."/>
            <person name="Held B."/>
            <person name="Detter J.C."/>
            <person name="Han C."/>
            <person name="Tapia R."/>
            <person name="Land M."/>
            <person name="Hauser L."/>
            <person name="Kyrpides N."/>
            <person name="Ivanova N."/>
            <person name="Pagani I."/>
            <person name="Orellana R."/>
            <person name="Lovley D."/>
            <person name="Woyke T."/>
        </authorList>
    </citation>
    <scope>NUCLEOTIDE SEQUENCE [LARGE SCALE GENOMIC DNA]</scope>
    <source>
        <strain evidence="1 2">2ac9</strain>
    </source>
</reference>